<reference evidence="2" key="2">
    <citation type="journal article" date="2022" name="BMC Genomics">
        <title>Comparative genome analysis of mycobacteria focusing on tRNA and non-coding RNA.</title>
        <authorList>
            <person name="Behra P.R.K."/>
            <person name="Pettersson B.M.F."/>
            <person name="Ramesh M."/>
            <person name="Das S."/>
            <person name="Dasgupta S."/>
            <person name="Kirsebom L.A."/>
        </authorList>
    </citation>
    <scope>NUCLEOTIDE SEQUENCE</scope>
    <source>
        <strain evidence="2">DSM 45406</strain>
    </source>
</reference>
<feature type="compositionally biased region" description="Polar residues" evidence="1">
    <location>
        <begin position="107"/>
        <end position="118"/>
    </location>
</feature>
<feature type="region of interest" description="Disordered" evidence="1">
    <location>
        <begin position="89"/>
        <end position="222"/>
    </location>
</feature>
<keyword evidence="2" id="KW-0396">Initiation factor</keyword>
<dbReference type="RefSeq" id="WP_043405284.1">
    <property type="nucleotide sequence ID" value="NZ_CP092427.2"/>
</dbReference>
<protein>
    <submittedName>
        <fullName evidence="2">IF2 family translation initiation factor</fullName>
    </submittedName>
</protein>
<proteinExistence type="predicted"/>
<name>A0A9X2YC41_9MYCO</name>
<evidence type="ECO:0000256" key="1">
    <source>
        <dbReference type="SAM" id="MobiDB-lite"/>
    </source>
</evidence>
<dbReference type="EMBL" id="CP092427">
    <property type="protein sequence ID" value="ULP37636.1"/>
    <property type="molecule type" value="Genomic_DNA"/>
</dbReference>
<accession>A0A9X2YC41</accession>
<dbReference type="GO" id="GO:0003743">
    <property type="term" value="F:translation initiation factor activity"/>
    <property type="evidence" value="ECO:0007669"/>
    <property type="project" value="UniProtKB-KW"/>
</dbReference>
<reference evidence="2" key="1">
    <citation type="submission" date="2020-07" db="EMBL/GenBank/DDBJ databases">
        <authorList>
            <person name="Pettersson B.M.F."/>
            <person name="Behra P.R.K."/>
            <person name="Ramesh M."/>
            <person name="Das S."/>
            <person name="Dasgupta S."/>
            <person name="Kirsebom L.A."/>
        </authorList>
    </citation>
    <scope>NUCLEOTIDE SEQUENCE</scope>
    <source>
        <strain evidence="2">DSM 45406</strain>
    </source>
</reference>
<reference evidence="3" key="3">
    <citation type="submission" date="2022-08" db="EMBL/GenBank/DDBJ databases">
        <title>Whole genome sequencing of non-tuberculosis mycobacteria type-strains.</title>
        <authorList>
            <person name="Igarashi Y."/>
            <person name="Osugi A."/>
            <person name="Mitarai S."/>
        </authorList>
    </citation>
    <scope>NUCLEOTIDE SEQUENCE</scope>
    <source>
        <strain evidence="3">JCM 16372</strain>
    </source>
</reference>
<evidence type="ECO:0000313" key="2">
    <source>
        <dbReference type="EMBL" id="MCV7070580.1"/>
    </source>
</evidence>
<dbReference type="AlphaFoldDB" id="A0A9X2YC41"/>
<keyword evidence="4" id="KW-1185">Reference proteome</keyword>
<dbReference type="Proteomes" id="UP001055159">
    <property type="component" value="Chromosome"/>
</dbReference>
<keyword evidence="2" id="KW-0648">Protein biosynthesis</keyword>
<gene>
    <name evidence="2" type="ORF">H7H73_09085</name>
    <name evidence="3" type="ORF">MJO55_04155</name>
</gene>
<feature type="compositionally biased region" description="Basic and acidic residues" evidence="1">
    <location>
        <begin position="201"/>
        <end position="222"/>
    </location>
</feature>
<dbReference type="Proteomes" id="UP001140272">
    <property type="component" value="Unassembled WGS sequence"/>
</dbReference>
<evidence type="ECO:0000313" key="5">
    <source>
        <dbReference type="Proteomes" id="UP001140272"/>
    </source>
</evidence>
<feature type="compositionally biased region" description="Basic and acidic residues" evidence="1">
    <location>
        <begin position="89"/>
        <end position="105"/>
    </location>
</feature>
<sequence>MKITDVPLAILRLQYRIARTPLQLVEDRVMARMDQEAPGRLMYERALGALDAAAGSALRDSALEESGITRIQRAAELGEAMRLDEVAAQTRREAEDQLATKREKAATTPQKARQSTQERVAEARQDAEQGKQEAAKKASQKVAEAKQNIAESADQSVAAAEKAKRSAQNRSKAAEKAVTDVADEQLDEAAEKRRAATSVRAHADRIEDLTDSEKDKRQADLS</sequence>
<dbReference type="EMBL" id="JACKRN010000324">
    <property type="protein sequence ID" value="MCV7070580.1"/>
    <property type="molecule type" value="Genomic_DNA"/>
</dbReference>
<evidence type="ECO:0000313" key="4">
    <source>
        <dbReference type="Proteomes" id="UP001055159"/>
    </source>
</evidence>
<feature type="compositionally biased region" description="Basic and acidic residues" evidence="1">
    <location>
        <begin position="119"/>
        <end position="136"/>
    </location>
</feature>
<evidence type="ECO:0000313" key="3">
    <source>
        <dbReference type="EMBL" id="ULP37636.1"/>
    </source>
</evidence>
<organism evidence="2 5">
    <name type="scientific">Mycolicibacterium rufum</name>
    <dbReference type="NCBI Taxonomy" id="318424"/>
    <lineage>
        <taxon>Bacteria</taxon>
        <taxon>Bacillati</taxon>
        <taxon>Actinomycetota</taxon>
        <taxon>Actinomycetes</taxon>
        <taxon>Mycobacteriales</taxon>
        <taxon>Mycobacteriaceae</taxon>
        <taxon>Mycolicibacterium</taxon>
    </lineage>
</organism>